<evidence type="ECO:0000256" key="2">
    <source>
        <dbReference type="ARBA" id="ARBA00012513"/>
    </source>
</evidence>
<comment type="catalytic activity">
    <reaction evidence="16">
        <text>L-threonyl-[protein] + ATP = O-phospho-L-threonyl-[protein] + ADP + H(+)</text>
        <dbReference type="Rhea" id="RHEA:46608"/>
        <dbReference type="Rhea" id="RHEA-COMP:11060"/>
        <dbReference type="Rhea" id="RHEA-COMP:11605"/>
        <dbReference type="ChEBI" id="CHEBI:15378"/>
        <dbReference type="ChEBI" id="CHEBI:30013"/>
        <dbReference type="ChEBI" id="CHEBI:30616"/>
        <dbReference type="ChEBI" id="CHEBI:61977"/>
        <dbReference type="ChEBI" id="CHEBI:456216"/>
        <dbReference type="EC" id="2.7.11.1"/>
    </reaction>
</comment>
<protein>
    <recommendedName>
        <fullName evidence="2">non-specific serine/threonine protein kinase</fullName>
        <ecNumber evidence="2">2.7.11.1</ecNumber>
    </recommendedName>
</protein>
<evidence type="ECO:0000313" key="19">
    <source>
        <dbReference type="RefSeq" id="XP_016513082.1"/>
    </source>
</evidence>
<evidence type="ECO:0000256" key="10">
    <source>
        <dbReference type="ARBA" id="ARBA00022741"/>
    </source>
</evidence>
<dbReference type="GO" id="GO:0045087">
    <property type="term" value="P:innate immune response"/>
    <property type="evidence" value="ECO:0007669"/>
    <property type="project" value="UniProtKB-ARBA"/>
</dbReference>
<dbReference type="PROSITE" id="PS00108">
    <property type="entry name" value="PROTEIN_KINASE_ST"/>
    <property type="match status" value="2"/>
</dbReference>
<dbReference type="FunFam" id="1.10.510.10:FF:000060">
    <property type="entry name" value="G-type lectin S-receptor-like serine/threonine-protein kinase"/>
    <property type="match status" value="1"/>
</dbReference>
<sequence length="1703" mass="191778">MAASFGVSLWFVFFFLLSCLSLFCSADDKITIGEILKDGDNITSKEGNFVLGFFSPTGSSKRYLGIWYADVTVQTVVWVANRHKPVPDKNGTFLIDQIGNLVVKNGHGDSLWWSNVTIATKNSTACLLDNGNLVILNYDRNAARLNKELWQSFLHPTDTFLPEMKVFMERQGKERKVFSSWTNESDPSPGRYSLGVDPRGAPQIVIWDGPNRRWRSGHFDGVEFSGVPNVTRSTLFSGFKINNEDDTSYFTYTASDTSFFVRFQITVTGNELQQRWDEDKEQWSTLQSRPSGGCDLYNFCGNFAECHEQVCLCVKGFVPRVEEQWHAGNRTGGCIRRTELECRKSSIVQRNDSAKDDGFVAVQRVKLPDYADIIADAQNTDACKTKCLSNCSCNAYAFVKGINCMIWTEDLVDIEQFEEGGNTLYVRLDPSEVGKKNRTIIIIIISVLVALALVVMAAVWLVCRYRARKRESKRINEIPKNHLVRSGEFSADLSGPGDLSVEGHQGNGSELAFFSFSMVAKATDDFSLANKLGQGGFGPVFKGRLPCGQEVAVKRLSQKSGQGDEEFKNEITLIAKLQHRNLVRLLGCCIEGEEKILLYEYMPNKSLDTFLFDPARKSQLDWRKRFSIIEGIARGLLYLHRDSRLRIIHRDLKASNILLDEEMNPKISDFGMARIFGGNQNEANTNRVVGTYGYMAPEYAMEGLFSGKSDVYSFGILLLEIISGRRNTSFRSDEHSGIIGYAWEKWDEGRPMDLVDRSIWDGCQHDEALRCIHLAMLCVQDLAVHRPNMSSVVLMLETDNMRLPLPRQPTYTSMRRSVDADMWHGNQDLPSSNNVTISVLIGRLSLDVCYYRSLSFKKMGFCQAWKILLISLLSYCIIQSYYCNASDAILQSQKLLVGDTLTSASQVFELGFFSPANSSKRYLGIWFKNIPPRKVVWVANRESPLNVSDSAASLSISKNGNLVILDGVQNVIWSSNVYVPTNNTVEVVLLDSGNLVLKDNISGQCFFESFDYPCDTFLPGMKIGFNRITGERWLLSSWQKESDPSPGNFSIGISDQLPSQFFIWNKSTPYYRTGEWNGLKFIGLPYIDSAAYIVQFVFQQDFQQGTAYFTFLPNTSFLTFVELQSTGFVQVVQWTDGAPAWEVYAKMVHPPCDIYNTCGPSAICSKNKYPTCSCLRGFVPRSSDEWSRGNWTGGCVRQTKLLCQRKGNGTSPGVGQQDGFLKFSGLKLPDLAAIFRLDSASECERLCLNNCSCTAYAYVAGIRCMVWSGDLLDMQDYSYSGEDLFLRLAYSELVFSGKRKLKRALFICAAVLSSLFLGIALYCLLKNKIYQTGQKGKGTISFRIGDSCNISKEYALESFWVGNLKKEDPIELPLIEFELIAAATNNFKVDNKLGEGGFGPVFKGKLKGGQEIAVKRLSNRTGQGIEEFKNEIVLISKLQHRNLVRLLGCCIEGEELLIIYEYMPNRSLDKFLFDTSQKELLDWPKRFNIIQGVARGLLYLHRDSCLNIIHRDLKVSNILLDEEMNPKISDFGLARTFQKQQQLVHTHRVAGTYGYMSPEYALRGVFSEKSDVFSFGVLLLEIISGKKNSSFHYVEENLNLLNYAWKLWSEESGLDFMDGTLINSFSPEEITRCLHVGLLCVQECPRDRPTMAAIILMLNSEMKCSTPKQPTFKFETYLDLACSAKDNDKCSVNEFSASLSQGR</sequence>
<evidence type="ECO:0000313" key="18">
    <source>
        <dbReference type="Proteomes" id="UP000790787"/>
    </source>
</evidence>
<dbReference type="SMART" id="SM00108">
    <property type="entry name" value="B_lectin"/>
    <property type="match status" value="2"/>
</dbReference>
<dbReference type="PROSITE" id="PS50011">
    <property type="entry name" value="PROTEIN_KINASE_DOM"/>
    <property type="match status" value="2"/>
</dbReference>
<dbReference type="FunFam" id="2.90.10.10:FF:000003">
    <property type="entry name" value="G-type lectin S-receptor-like serine/threonine-protein kinase"/>
    <property type="match status" value="1"/>
</dbReference>
<organism evidence="18 19">
    <name type="scientific">Nicotiana tabacum</name>
    <name type="common">Common tobacco</name>
    <dbReference type="NCBI Taxonomy" id="4097"/>
    <lineage>
        <taxon>Eukaryota</taxon>
        <taxon>Viridiplantae</taxon>
        <taxon>Streptophyta</taxon>
        <taxon>Embryophyta</taxon>
        <taxon>Tracheophyta</taxon>
        <taxon>Spermatophyta</taxon>
        <taxon>Magnoliopsida</taxon>
        <taxon>eudicotyledons</taxon>
        <taxon>Gunneridae</taxon>
        <taxon>Pentapetalae</taxon>
        <taxon>asterids</taxon>
        <taxon>lamiids</taxon>
        <taxon>Solanales</taxon>
        <taxon>Solanaceae</taxon>
        <taxon>Nicotianoideae</taxon>
        <taxon>Nicotianeae</taxon>
        <taxon>Nicotiana</taxon>
    </lineage>
</organism>
<dbReference type="CDD" id="cd01098">
    <property type="entry name" value="PAN_AP_plant"/>
    <property type="match status" value="2"/>
</dbReference>
<dbReference type="EC" id="2.7.11.1" evidence="2"/>
<dbReference type="FunFam" id="1.10.510.10:FF:000345">
    <property type="entry name" value="G-type lectin S-receptor-like serine/threonine-protein kinase"/>
    <property type="match status" value="1"/>
</dbReference>
<evidence type="ECO:0000256" key="8">
    <source>
        <dbReference type="ARBA" id="ARBA00022729"/>
    </source>
</evidence>
<evidence type="ECO:0000256" key="4">
    <source>
        <dbReference type="ARBA" id="ARBA00022527"/>
    </source>
</evidence>
<dbReference type="InterPro" id="IPR000858">
    <property type="entry name" value="S_locus_glycoprot_dom"/>
</dbReference>
<keyword evidence="13" id="KW-1015">Disulfide bond</keyword>
<dbReference type="GO" id="GO:0031625">
    <property type="term" value="F:ubiquitin protein ligase binding"/>
    <property type="evidence" value="ECO:0007669"/>
    <property type="project" value="UniProtKB-ARBA"/>
</dbReference>
<keyword evidence="3" id="KW-0472">Membrane</keyword>
<dbReference type="Pfam" id="PF08276">
    <property type="entry name" value="PAN_2"/>
    <property type="match status" value="2"/>
</dbReference>
<dbReference type="InterPro" id="IPR003609">
    <property type="entry name" value="Pan_app"/>
</dbReference>
<keyword evidence="4" id="KW-0723">Serine/threonine-protein kinase</keyword>
<evidence type="ECO:0000256" key="1">
    <source>
        <dbReference type="ARBA" id="ARBA00004251"/>
    </source>
</evidence>
<dbReference type="SUPFAM" id="SSF51110">
    <property type="entry name" value="alpha-D-mannose-specific plant lectins"/>
    <property type="match status" value="2"/>
</dbReference>
<dbReference type="SMR" id="A0A1S4DI92"/>
<name>A0A1S4DI92_TOBAC</name>
<evidence type="ECO:0000256" key="7">
    <source>
        <dbReference type="ARBA" id="ARBA00022679"/>
    </source>
</evidence>
<dbReference type="SMART" id="SM00220">
    <property type="entry name" value="S_TKc"/>
    <property type="match status" value="2"/>
</dbReference>
<evidence type="ECO:0000256" key="13">
    <source>
        <dbReference type="ARBA" id="ARBA00023157"/>
    </source>
</evidence>
<reference evidence="19" key="2">
    <citation type="submission" date="2025-08" db="UniProtKB">
        <authorList>
            <consortium name="RefSeq"/>
        </authorList>
    </citation>
    <scope>IDENTIFICATION</scope>
</reference>
<evidence type="ECO:0000256" key="6">
    <source>
        <dbReference type="ARBA" id="ARBA00022553"/>
    </source>
</evidence>
<dbReference type="CDD" id="cd14066">
    <property type="entry name" value="STKc_IRAK"/>
    <property type="match status" value="2"/>
</dbReference>
<dbReference type="FunFam" id="2.90.10.10:FF:000005">
    <property type="entry name" value="G-type lectin S-receptor-like serine/threonine-protein kinase"/>
    <property type="match status" value="1"/>
</dbReference>
<dbReference type="SMART" id="SM00473">
    <property type="entry name" value="PAN_AP"/>
    <property type="match status" value="2"/>
</dbReference>
<keyword evidence="15" id="KW-0325">Glycoprotein</keyword>
<dbReference type="PANTHER" id="PTHR27002:SF422">
    <property type="entry name" value="RECEPTOR-LIKE SERINE_THREONINE-PROTEIN KINASE"/>
    <property type="match status" value="1"/>
</dbReference>
<dbReference type="GO" id="GO:0007165">
    <property type="term" value="P:signal transduction"/>
    <property type="evidence" value="ECO:0000318"/>
    <property type="project" value="GO_Central"/>
</dbReference>
<evidence type="ECO:0000256" key="3">
    <source>
        <dbReference type="ARBA" id="ARBA00022475"/>
    </source>
</evidence>
<dbReference type="PANTHER" id="PTHR27002">
    <property type="entry name" value="RECEPTOR-LIKE SERINE/THREONINE-PROTEIN KINASE SD1-8"/>
    <property type="match status" value="1"/>
</dbReference>
<comment type="catalytic activity">
    <reaction evidence="17">
        <text>L-seryl-[protein] + ATP = O-phospho-L-seryl-[protein] + ADP + H(+)</text>
        <dbReference type="Rhea" id="RHEA:17989"/>
        <dbReference type="Rhea" id="RHEA-COMP:9863"/>
        <dbReference type="Rhea" id="RHEA-COMP:11604"/>
        <dbReference type="ChEBI" id="CHEBI:15378"/>
        <dbReference type="ChEBI" id="CHEBI:29999"/>
        <dbReference type="ChEBI" id="CHEBI:30616"/>
        <dbReference type="ChEBI" id="CHEBI:83421"/>
        <dbReference type="ChEBI" id="CHEBI:456216"/>
        <dbReference type="EC" id="2.7.11.1"/>
    </reaction>
</comment>
<keyword evidence="8" id="KW-0732">Signal</keyword>
<keyword evidence="3" id="KW-1003">Cell membrane</keyword>
<accession>A0A1S4DI92</accession>
<dbReference type="InterPro" id="IPR001245">
    <property type="entry name" value="Ser-Thr/Tyr_kinase_cat_dom"/>
</dbReference>
<dbReference type="Pfam" id="PF01453">
    <property type="entry name" value="B_lectin"/>
    <property type="match status" value="2"/>
</dbReference>
<dbReference type="KEGG" id="nta:107830114"/>
<keyword evidence="12" id="KW-0067">ATP-binding</keyword>
<keyword evidence="9" id="KW-0430">Lectin</keyword>
<evidence type="ECO:0000256" key="9">
    <source>
        <dbReference type="ARBA" id="ARBA00022734"/>
    </source>
</evidence>
<dbReference type="Proteomes" id="UP000790787">
    <property type="component" value="Chromosome 17"/>
</dbReference>
<dbReference type="InterPro" id="IPR011009">
    <property type="entry name" value="Kinase-like_dom_sf"/>
</dbReference>
<proteinExistence type="predicted"/>
<evidence type="ECO:0000256" key="12">
    <source>
        <dbReference type="ARBA" id="ARBA00022840"/>
    </source>
</evidence>
<dbReference type="GeneID" id="107830114"/>
<dbReference type="InterPro" id="IPR036426">
    <property type="entry name" value="Bulb-type_lectin_dom_sf"/>
</dbReference>
<dbReference type="Pfam" id="PF00954">
    <property type="entry name" value="S_locus_glycop"/>
    <property type="match status" value="2"/>
</dbReference>
<dbReference type="InterPro" id="IPR008271">
    <property type="entry name" value="Ser/Thr_kinase_AS"/>
</dbReference>
<keyword evidence="5" id="KW-0245">EGF-like domain</keyword>
<dbReference type="InterPro" id="IPR000719">
    <property type="entry name" value="Prot_kinase_dom"/>
</dbReference>
<dbReference type="Gene3D" id="3.30.200.20">
    <property type="entry name" value="Phosphorylase Kinase, domain 1"/>
    <property type="match status" value="2"/>
</dbReference>
<keyword evidence="18" id="KW-1185">Reference proteome</keyword>
<dbReference type="FunFam" id="3.30.200.20:FF:000195">
    <property type="entry name" value="G-type lectin S-receptor-like serine/threonine-protein kinase"/>
    <property type="match status" value="2"/>
</dbReference>
<dbReference type="GO" id="GO:0005886">
    <property type="term" value="C:plasma membrane"/>
    <property type="evidence" value="ECO:0000318"/>
    <property type="project" value="GO_Central"/>
</dbReference>
<dbReference type="GO" id="GO:0006955">
    <property type="term" value="P:immune response"/>
    <property type="evidence" value="ECO:0000318"/>
    <property type="project" value="GO_Central"/>
</dbReference>
<dbReference type="SUPFAM" id="SSF56112">
    <property type="entry name" value="Protein kinase-like (PK-like)"/>
    <property type="match status" value="2"/>
</dbReference>
<evidence type="ECO:0000256" key="17">
    <source>
        <dbReference type="ARBA" id="ARBA00048679"/>
    </source>
</evidence>
<dbReference type="PaxDb" id="4097-A0A1S4DI92"/>
<evidence type="ECO:0000256" key="15">
    <source>
        <dbReference type="ARBA" id="ARBA00023180"/>
    </source>
</evidence>
<dbReference type="PROSITE" id="PS50948">
    <property type="entry name" value="PAN"/>
    <property type="match status" value="2"/>
</dbReference>
<keyword evidence="7" id="KW-0808">Transferase</keyword>
<evidence type="ECO:0000256" key="16">
    <source>
        <dbReference type="ARBA" id="ARBA00047899"/>
    </source>
</evidence>
<evidence type="ECO:0000256" key="5">
    <source>
        <dbReference type="ARBA" id="ARBA00022536"/>
    </source>
</evidence>
<keyword evidence="14" id="KW-0675">Receptor</keyword>
<dbReference type="Pfam" id="PF07714">
    <property type="entry name" value="PK_Tyr_Ser-Thr"/>
    <property type="match status" value="2"/>
</dbReference>
<dbReference type="CDD" id="cd00028">
    <property type="entry name" value="B_lectin"/>
    <property type="match status" value="2"/>
</dbReference>
<comment type="subcellular location">
    <subcellularLocation>
        <location evidence="1">Cell membrane</location>
        <topology evidence="1">Single-pass type I membrane protein</topology>
    </subcellularLocation>
</comment>
<dbReference type="OrthoDB" id="1934880at2759"/>
<keyword evidence="10" id="KW-0547">Nucleotide-binding</keyword>
<dbReference type="GO" id="GO:0005524">
    <property type="term" value="F:ATP binding"/>
    <property type="evidence" value="ECO:0007669"/>
    <property type="project" value="UniProtKB-KW"/>
</dbReference>
<keyword evidence="6" id="KW-0597">Phosphoprotein</keyword>
<dbReference type="InterPro" id="IPR001480">
    <property type="entry name" value="Bulb-type_lectin_dom"/>
</dbReference>
<evidence type="ECO:0000256" key="11">
    <source>
        <dbReference type="ARBA" id="ARBA00022777"/>
    </source>
</evidence>
<dbReference type="RefSeq" id="XP_016513082.1">
    <property type="nucleotide sequence ID" value="XM_016657596.1"/>
</dbReference>
<dbReference type="Gene3D" id="1.10.510.10">
    <property type="entry name" value="Transferase(Phosphotransferase) domain 1"/>
    <property type="match status" value="2"/>
</dbReference>
<dbReference type="GO" id="GO:0030246">
    <property type="term" value="F:carbohydrate binding"/>
    <property type="evidence" value="ECO:0007669"/>
    <property type="project" value="UniProtKB-KW"/>
</dbReference>
<keyword evidence="11" id="KW-0418">Kinase</keyword>
<dbReference type="GO" id="GO:0004674">
    <property type="term" value="F:protein serine/threonine kinase activity"/>
    <property type="evidence" value="ECO:0000318"/>
    <property type="project" value="GO_Central"/>
</dbReference>
<dbReference type="GO" id="GO:0048544">
    <property type="term" value="P:recognition of pollen"/>
    <property type="evidence" value="ECO:0007669"/>
    <property type="project" value="InterPro"/>
</dbReference>
<dbReference type="PROSITE" id="PS50927">
    <property type="entry name" value="BULB_LECTIN"/>
    <property type="match status" value="2"/>
</dbReference>
<dbReference type="OMA" id="QECETDR"/>
<dbReference type="Gene3D" id="2.90.10.10">
    <property type="entry name" value="Bulb-type lectin domain"/>
    <property type="match status" value="2"/>
</dbReference>
<gene>
    <name evidence="19" type="primary">LOC107830114</name>
</gene>
<evidence type="ECO:0000256" key="14">
    <source>
        <dbReference type="ARBA" id="ARBA00023170"/>
    </source>
</evidence>
<dbReference type="SUPFAM" id="SSF57414">
    <property type="entry name" value="Hairpin loop containing domain-like"/>
    <property type="match status" value="1"/>
</dbReference>
<reference evidence="18" key="1">
    <citation type="journal article" date="2014" name="Nat. Commun.">
        <title>The tobacco genome sequence and its comparison with those of tomato and potato.</title>
        <authorList>
            <person name="Sierro N."/>
            <person name="Battey J.N."/>
            <person name="Ouadi S."/>
            <person name="Bakaher N."/>
            <person name="Bovet L."/>
            <person name="Willig A."/>
            <person name="Goepfert S."/>
            <person name="Peitsch M.C."/>
            <person name="Ivanov N.V."/>
        </authorList>
    </citation>
    <scope>NUCLEOTIDE SEQUENCE [LARGE SCALE GENOMIC DNA]</scope>
</reference>